<dbReference type="GO" id="GO:0005829">
    <property type="term" value="C:cytosol"/>
    <property type="evidence" value="ECO:0007669"/>
    <property type="project" value="TreeGrafter"/>
</dbReference>
<dbReference type="GO" id="GO:0016020">
    <property type="term" value="C:membrane"/>
    <property type="evidence" value="ECO:0007669"/>
    <property type="project" value="TreeGrafter"/>
</dbReference>
<accession>A0A1F5GUR2</accession>
<evidence type="ECO:0000259" key="6">
    <source>
        <dbReference type="Pfam" id="PF00707"/>
    </source>
</evidence>
<dbReference type="HAMAP" id="MF_00080">
    <property type="entry name" value="IF_3"/>
    <property type="match status" value="1"/>
</dbReference>
<keyword evidence="3 4" id="KW-0648">Protein biosynthesis</keyword>
<evidence type="ECO:0000256" key="4">
    <source>
        <dbReference type="HAMAP-Rule" id="MF_00080"/>
    </source>
</evidence>
<evidence type="ECO:0000259" key="7">
    <source>
        <dbReference type="Pfam" id="PF05198"/>
    </source>
</evidence>
<dbReference type="SUPFAM" id="SSF55200">
    <property type="entry name" value="Translation initiation factor IF3, C-terminal domain"/>
    <property type="match status" value="1"/>
</dbReference>
<evidence type="ECO:0000313" key="9">
    <source>
        <dbReference type="Proteomes" id="UP000178336"/>
    </source>
</evidence>
<comment type="subcellular location">
    <subcellularLocation>
        <location evidence="4">Cytoplasm</location>
    </subcellularLocation>
</comment>
<gene>
    <name evidence="4" type="primary">infC</name>
    <name evidence="8" type="ORF">A3A48_00990</name>
</gene>
<evidence type="ECO:0000256" key="2">
    <source>
        <dbReference type="ARBA" id="ARBA00022540"/>
    </source>
</evidence>
<comment type="similarity">
    <text evidence="1 4">Belongs to the IF-3 family.</text>
</comment>
<dbReference type="InterPro" id="IPR036788">
    <property type="entry name" value="T_IF-3_C_sf"/>
</dbReference>
<dbReference type="InterPro" id="IPR019815">
    <property type="entry name" value="Translation_initiation_fac_3_C"/>
</dbReference>
<evidence type="ECO:0000256" key="5">
    <source>
        <dbReference type="NCBIfam" id="TIGR00168"/>
    </source>
</evidence>
<sequence length="173" mass="20055">MYRLNHQITANELRVIDDQGKQIGILDLSQALKKAQELELDLVEIVPDAKPPVAKIIEYKKFKYLEDKKDKEARRHTKQTELKEVRFSPFIGEHDLQTALEKVKRFLSEGDIVKISINFKGRQMAHTEFGPKLLKRIMHELAEVAQVEKEAIFSGRRYITILKSVKGTTEKKN</sequence>
<dbReference type="GO" id="GO:0003743">
    <property type="term" value="F:translation initiation factor activity"/>
    <property type="evidence" value="ECO:0007669"/>
    <property type="project" value="UniProtKB-UniRule"/>
</dbReference>
<dbReference type="InterPro" id="IPR001288">
    <property type="entry name" value="Translation_initiation_fac_3"/>
</dbReference>
<reference evidence="8 9" key="1">
    <citation type="journal article" date="2016" name="Nat. Commun.">
        <title>Thousands of microbial genomes shed light on interconnected biogeochemical processes in an aquifer system.</title>
        <authorList>
            <person name="Anantharaman K."/>
            <person name="Brown C.T."/>
            <person name="Hug L.A."/>
            <person name="Sharon I."/>
            <person name="Castelle C.J."/>
            <person name="Probst A.J."/>
            <person name="Thomas B.C."/>
            <person name="Singh A."/>
            <person name="Wilkins M.J."/>
            <person name="Karaoz U."/>
            <person name="Brodie E.L."/>
            <person name="Williams K.H."/>
            <person name="Hubbard S.S."/>
            <person name="Banfield J.F."/>
        </authorList>
    </citation>
    <scope>NUCLEOTIDE SEQUENCE [LARGE SCALE GENOMIC DNA]</scope>
</reference>
<evidence type="ECO:0000313" key="8">
    <source>
        <dbReference type="EMBL" id="OGD95616.1"/>
    </source>
</evidence>
<evidence type="ECO:0000256" key="3">
    <source>
        <dbReference type="ARBA" id="ARBA00022917"/>
    </source>
</evidence>
<dbReference type="GO" id="GO:0032790">
    <property type="term" value="P:ribosome disassembly"/>
    <property type="evidence" value="ECO:0007669"/>
    <property type="project" value="TreeGrafter"/>
</dbReference>
<dbReference type="InterPro" id="IPR036787">
    <property type="entry name" value="T_IF-3_N_sf"/>
</dbReference>
<dbReference type="GO" id="GO:0043022">
    <property type="term" value="F:ribosome binding"/>
    <property type="evidence" value="ECO:0007669"/>
    <property type="project" value="TreeGrafter"/>
</dbReference>
<evidence type="ECO:0000256" key="1">
    <source>
        <dbReference type="ARBA" id="ARBA00005439"/>
    </source>
</evidence>
<dbReference type="AlphaFoldDB" id="A0A1F5GUR2"/>
<feature type="domain" description="Translation initiation factor 3 C-terminal" evidence="6">
    <location>
        <begin position="81"/>
        <end position="163"/>
    </location>
</feature>
<keyword evidence="2 4" id="KW-0396">Initiation factor</keyword>
<dbReference type="STRING" id="1797724.A3A48_00990"/>
<dbReference type="Pfam" id="PF05198">
    <property type="entry name" value="IF3_N"/>
    <property type="match status" value="1"/>
</dbReference>
<protein>
    <recommendedName>
        <fullName evidence="4 5">Translation initiation factor IF-3</fullName>
    </recommendedName>
</protein>
<proteinExistence type="inferred from homology"/>
<dbReference type="Gene3D" id="3.30.110.10">
    <property type="entry name" value="Translation initiation factor 3 (IF-3), C-terminal domain"/>
    <property type="match status" value="1"/>
</dbReference>
<dbReference type="NCBIfam" id="TIGR00168">
    <property type="entry name" value="infC"/>
    <property type="match status" value="1"/>
</dbReference>
<name>A0A1F5GUR2_9BACT</name>
<dbReference type="InterPro" id="IPR019814">
    <property type="entry name" value="Translation_initiation_fac_3_N"/>
</dbReference>
<organism evidence="8 9">
    <name type="scientific">Candidatus Curtissbacteria bacterium RIFCSPLOWO2_01_FULL_37_9</name>
    <dbReference type="NCBI Taxonomy" id="1797724"/>
    <lineage>
        <taxon>Bacteria</taxon>
        <taxon>Candidatus Curtissiibacteriota</taxon>
    </lineage>
</organism>
<dbReference type="PANTHER" id="PTHR10938:SF0">
    <property type="entry name" value="TRANSLATION INITIATION FACTOR IF-3, MITOCHONDRIAL"/>
    <property type="match status" value="1"/>
</dbReference>
<dbReference type="Proteomes" id="UP000178336">
    <property type="component" value="Unassembled WGS sequence"/>
</dbReference>
<comment type="caution">
    <text evidence="8">The sequence shown here is derived from an EMBL/GenBank/DDBJ whole genome shotgun (WGS) entry which is preliminary data.</text>
</comment>
<dbReference type="PANTHER" id="PTHR10938">
    <property type="entry name" value="TRANSLATION INITIATION FACTOR IF-3"/>
    <property type="match status" value="1"/>
</dbReference>
<dbReference type="Pfam" id="PF00707">
    <property type="entry name" value="IF3_C"/>
    <property type="match status" value="1"/>
</dbReference>
<comment type="subunit">
    <text evidence="4">Monomer.</text>
</comment>
<keyword evidence="4" id="KW-0963">Cytoplasm</keyword>
<comment type="function">
    <text evidence="4">IF-3 binds to the 30S ribosomal subunit and shifts the equilibrium between 70S ribosomes and their 50S and 30S subunits in favor of the free subunits, thus enhancing the availability of 30S subunits on which protein synthesis initiation begins.</text>
</comment>
<dbReference type="Gene3D" id="3.10.20.80">
    <property type="entry name" value="Translation initiation factor 3 (IF-3), N-terminal domain"/>
    <property type="match status" value="1"/>
</dbReference>
<dbReference type="SUPFAM" id="SSF54364">
    <property type="entry name" value="Translation initiation factor IF3, N-terminal domain"/>
    <property type="match status" value="1"/>
</dbReference>
<dbReference type="EMBL" id="MFBN01000014">
    <property type="protein sequence ID" value="OGD95616.1"/>
    <property type="molecule type" value="Genomic_DNA"/>
</dbReference>
<feature type="domain" description="Translation initiation factor 3 N-terminal" evidence="7">
    <location>
        <begin position="5"/>
        <end position="73"/>
    </location>
</feature>